<name>A0A1W1W6Z9_SULTA</name>
<evidence type="ECO:0000313" key="2">
    <source>
        <dbReference type="Proteomes" id="UP000192660"/>
    </source>
</evidence>
<accession>A0A1W1W6Z9</accession>
<sequence>MVTLTVREEGSAPGNTVRHPVYVSQQLYEMIEMHARQSEQTLSEWMRQAVIRWTIASSVPQLPPAPPRESLIRDRMMWVYLPPSLNAWVNQARGSASWSTALWSILQWAVTHSEEGI</sequence>
<dbReference type="Proteomes" id="UP000192660">
    <property type="component" value="Unassembled WGS sequence"/>
</dbReference>
<keyword evidence="2" id="KW-1185">Reference proteome</keyword>
<gene>
    <name evidence="1" type="ORF">SAMN00768000_0278</name>
</gene>
<dbReference type="EMBL" id="FWWY01000001">
    <property type="protein sequence ID" value="SMC02067.1"/>
    <property type="molecule type" value="Genomic_DNA"/>
</dbReference>
<reference evidence="2" key="1">
    <citation type="submission" date="2017-04" db="EMBL/GenBank/DDBJ databases">
        <authorList>
            <person name="Varghese N."/>
            <person name="Submissions S."/>
        </authorList>
    </citation>
    <scope>NUCLEOTIDE SEQUENCE [LARGE SCALE GENOMIC DNA]</scope>
    <source>
        <strain evidence="2">DSM 9293</strain>
    </source>
</reference>
<proteinExistence type="predicted"/>
<evidence type="ECO:0000313" key="1">
    <source>
        <dbReference type="EMBL" id="SMC02067.1"/>
    </source>
</evidence>
<dbReference type="AlphaFoldDB" id="A0A1W1W6Z9"/>
<protein>
    <submittedName>
        <fullName evidence="1">Uncharacterized protein</fullName>
    </submittedName>
</protein>
<organism evidence="1 2">
    <name type="scientific">Sulfobacillus thermosulfidooxidans (strain DSM 9293 / VKM B-1269 / AT-1)</name>
    <dbReference type="NCBI Taxonomy" id="929705"/>
    <lineage>
        <taxon>Bacteria</taxon>
        <taxon>Bacillati</taxon>
        <taxon>Bacillota</taxon>
        <taxon>Clostridia</taxon>
        <taxon>Eubacteriales</taxon>
        <taxon>Clostridiales Family XVII. Incertae Sedis</taxon>
        <taxon>Sulfobacillus</taxon>
    </lineage>
</organism>
<dbReference type="RefSeq" id="WP_084660795.1">
    <property type="nucleotide sequence ID" value="NZ_FWWY01000001.1"/>
</dbReference>